<keyword evidence="3" id="KW-1185">Reference proteome</keyword>
<reference evidence="2 3" key="1">
    <citation type="submission" date="2016-05" db="EMBL/GenBank/DDBJ databases">
        <title>Paenibacillus sp. 1ZS3-15 nov., isolated from the rhizosphere soil.</title>
        <authorList>
            <person name="Zhang X.X."/>
            <person name="Zhang J."/>
        </authorList>
    </citation>
    <scope>NUCLEOTIDE SEQUENCE [LARGE SCALE GENOMIC DNA]</scope>
    <source>
        <strain evidence="2 3">1ZS3-15</strain>
    </source>
</reference>
<keyword evidence="1" id="KW-0812">Transmembrane</keyword>
<gene>
    <name evidence="2" type="ORF">A8708_18785</name>
</gene>
<comment type="caution">
    <text evidence="2">The sequence shown here is derived from an EMBL/GenBank/DDBJ whole genome shotgun (WGS) entry which is preliminary data.</text>
</comment>
<dbReference type="RefSeq" id="WP_068663217.1">
    <property type="nucleotide sequence ID" value="NZ_LYPB01000050.1"/>
</dbReference>
<dbReference type="EMBL" id="LYPB01000050">
    <property type="protein sequence ID" value="OAS20592.1"/>
    <property type="molecule type" value="Genomic_DNA"/>
</dbReference>
<feature type="transmembrane region" description="Helical" evidence="1">
    <location>
        <begin position="139"/>
        <end position="161"/>
    </location>
</feature>
<feature type="transmembrane region" description="Helical" evidence="1">
    <location>
        <begin position="173"/>
        <end position="192"/>
    </location>
</feature>
<name>A0A198AHA7_9BACL</name>
<dbReference type="PANTHER" id="PTHR36832">
    <property type="entry name" value="SLR1174 PROTEIN-RELATED"/>
    <property type="match status" value="1"/>
</dbReference>
<organism evidence="2 3">
    <name type="scientific">Paenibacillus oryzisoli</name>
    <dbReference type="NCBI Taxonomy" id="1850517"/>
    <lineage>
        <taxon>Bacteria</taxon>
        <taxon>Bacillati</taxon>
        <taxon>Bacillota</taxon>
        <taxon>Bacilli</taxon>
        <taxon>Bacillales</taxon>
        <taxon>Paenibacillaceae</taxon>
        <taxon>Paenibacillus</taxon>
    </lineage>
</organism>
<dbReference type="AlphaFoldDB" id="A0A198AHA7"/>
<protein>
    <recommendedName>
        <fullName evidence="4">ABC transporter permease</fullName>
    </recommendedName>
</protein>
<keyword evidence="1" id="KW-0472">Membrane</keyword>
<feature type="transmembrane region" description="Helical" evidence="1">
    <location>
        <begin position="227"/>
        <end position="249"/>
    </location>
</feature>
<proteinExistence type="predicted"/>
<evidence type="ECO:0000313" key="2">
    <source>
        <dbReference type="EMBL" id="OAS20592.1"/>
    </source>
</evidence>
<accession>A0A198AHA7</accession>
<dbReference type="PANTHER" id="PTHR36832:SF2">
    <property type="entry name" value="INTEGRAL MEMBRANE PROTEIN"/>
    <property type="match status" value="1"/>
</dbReference>
<sequence>MLFAVLARKAYARNLQYRGSHLLHNAVSAVFGIIYASIWSSLGSDASLGEYGAKGIVSYIAFNQAILWITQFTTNGLGLEQSVRTGQIAVDLMRPVHLFYQAMSREWGQVWYQFLYKSIPIYVLYVFIFSLQLPQIASVYGWTALSLLTASYISICMNYLIGVAALWTTESRWFYWVNYSFAMLLSGFFIPVEWLPGWLRTISLYTPYPYLLYYPTRIYLGLEHGTVVLGAILWGIGFTCVCLAITGVVRKKLEVQGG</sequence>
<dbReference type="OrthoDB" id="2959485at2"/>
<keyword evidence="1" id="KW-1133">Transmembrane helix</keyword>
<evidence type="ECO:0000313" key="3">
    <source>
        <dbReference type="Proteomes" id="UP000078454"/>
    </source>
</evidence>
<dbReference type="Proteomes" id="UP000078454">
    <property type="component" value="Unassembled WGS sequence"/>
</dbReference>
<evidence type="ECO:0008006" key="4">
    <source>
        <dbReference type="Google" id="ProtNLM"/>
    </source>
</evidence>
<feature type="transmembrane region" description="Helical" evidence="1">
    <location>
        <begin position="114"/>
        <end position="133"/>
    </location>
</feature>
<evidence type="ECO:0000256" key="1">
    <source>
        <dbReference type="SAM" id="Phobius"/>
    </source>
</evidence>
<feature type="transmembrane region" description="Helical" evidence="1">
    <location>
        <begin position="22"/>
        <end position="42"/>
    </location>
</feature>
<dbReference type="STRING" id="1850517.A8708_18785"/>